<accession>A0A9P0AKA1</accession>
<evidence type="ECO:0000256" key="3">
    <source>
        <dbReference type="ARBA" id="ARBA00022692"/>
    </source>
</evidence>
<dbReference type="InterPro" id="IPR052192">
    <property type="entry name" value="Insect_Ionotropic_Sensory_Rcpt"/>
</dbReference>
<evidence type="ECO:0000256" key="7">
    <source>
        <dbReference type="ARBA" id="ARBA00023180"/>
    </source>
</evidence>
<feature type="transmembrane region" description="Helical" evidence="8">
    <location>
        <begin position="288"/>
        <end position="308"/>
    </location>
</feature>
<dbReference type="GO" id="GO:0005886">
    <property type="term" value="C:plasma membrane"/>
    <property type="evidence" value="ECO:0007669"/>
    <property type="project" value="UniProtKB-SubCell"/>
</dbReference>
<evidence type="ECO:0000256" key="4">
    <source>
        <dbReference type="ARBA" id="ARBA00022989"/>
    </source>
</evidence>
<organism evidence="9 10">
    <name type="scientific">Bemisia tabaci</name>
    <name type="common">Sweetpotato whitefly</name>
    <name type="synonym">Aleurodes tabaci</name>
    <dbReference type="NCBI Taxonomy" id="7038"/>
    <lineage>
        <taxon>Eukaryota</taxon>
        <taxon>Metazoa</taxon>
        <taxon>Ecdysozoa</taxon>
        <taxon>Arthropoda</taxon>
        <taxon>Hexapoda</taxon>
        <taxon>Insecta</taxon>
        <taxon>Pterygota</taxon>
        <taxon>Neoptera</taxon>
        <taxon>Paraneoptera</taxon>
        <taxon>Hemiptera</taxon>
        <taxon>Sternorrhyncha</taxon>
        <taxon>Aleyrodoidea</taxon>
        <taxon>Aleyrodidae</taxon>
        <taxon>Aleyrodinae</taxon>
        <taxon>Bemisia</taxon>
    </lineage>
</organism>
<evidence type="ECO:0000256" key="1">
    <source>
        <dbReference type="ARBA" id="ARBA00004651"/>
    </source>
</evidence>
<proteinExistence type="predicted"/>
<keyword evidence="5 8" id="KW-0472">Membrane</keyword>
<feature type="transmembrane region" description="Helical" evidence="8">
    <location>
        <begin position="590"/>
        <end position="611"/>
    </location>
</feature>
<keyword evidence="7" id="KW-0325">Glycoprotein</keyword>
<dbReference type="EMBL" id="OU963868">
    <property type="protein sequence ID" value="CAH0393107.1"/>
    <property type="molecule type" value="Genomic_DNA"/>
</dbReference>
<evidence type="ECO:0000313" key="9">
    <source>
        <dbReference type="EMBL" id="CAH0393107.1"/>
    </source>
</evidence>
<keyword evidence="10" id="KW-1185">Reference proteome</keyword>
<dbReference type="PANTHER" id="PTHR42643">
    <property type="entry name" value="IONOTROPIC RECEPTOR 20A-RELATED"/>
    <property type="match status" value="1"/>
</dbReference>
<protein>
    <recommendedName>
        <fullName evidence="11">Ionotropic receptor</fullName>
    </recommendedName>
</protein>
<dbReference type="Proteomes" id="UP001152759">
    <property type="component" value="Chromosome 7"/>
</dbReference>
<comment type="subcellular location">
    <subcellularLocation>
        <location evidence="1">Cell membrane</location>
        <topology evidence="1">Multi-pass membrane protein</topology>
    </subcellularLocation>
</comment>
<dbReference type="AlphaFoldDB" id="A0A9P0AKA1"/>
<keyword evidence="2" id="KW-1003">Cell membrane</keyword>
<feature type="transmembrane region" description="Helical" evidence="8">
    <location>
        <begin position="359"/>
        <end position="384"/>
    </location>
</feature>
<name>A0A9P0AKA1_BEMTA</name>
<keyword evidence="4 8" id="KW-1133">Transmembrane helix</keyword>
<evidence type="ECO:0000256" key="8">
    <source>
        <dbReference type="SAM" id="Phobius"/>
    </source>
</evidence>
<evidence type="ECO:0008006" key="11">
    <source>
        <dbReference type="Google" id="ProtNLM"/>
    </source>
</evidence>
<evidence type="ECO:0000313" key="10">
    <source>
        <dbReference type="Proteomes" id="UP001152759"/>
    </source>
</evidence>
<keyword evidence="3 8" id="KW-0812">Transmembrane</keyword>
<evidence type="ECO:0000256" key="5">
    <source>
        <dbReference type="ARBA" id="ARBA00023136"/>
    </source>
</evidence>
<dbReference type="PANTHER" id="PTHR42643:SF38">
    <property type="entry name" value="IONOTROPIC RECEPTOR 100A"/>
    <property type="match status" value="1"/>
</dbReference>
<gene>
    <name evidence="9" type="ORF">BEMITA_LOCUS11546</name>
</gene>
<reference evidence="9" key="1">
    <citation type="submission" date="2021-12" db="EMBL/GenBank/DDBJ databases">
        <authorList>
            <person name="King R."/>
        </authorList>
    </citation>
    <scope>NUCLEOTIDE SEQUENCE</scope>
</reference>
<evidence type="ECO:0000256" key="6">
    <source>
        <dbReference type="ARBA" id="ARBA00023170"/>
    </source>
</evidence>
<sequence length="655" mass="75344">MDINPEHELSRKIPRYCVNVDDNHQSKIIGNCDRYMSITSKEIDGSSLLSERNFNLTRGLYINPIWNSNNHLIFMLRNGDRNTLPSKIRFHQEESQQIQNQGNETFLQTGYEARLLCFKFAWRFFRGHKMVICETSGCSKYDPFAGNIIWYSGQDDKTFFDFSLNNLQKKTLKMVLNYVVGEPAENGYFDSRMLSLLSFILDDLPRSMNCTLYQESDIERVYGGSKDMSRGQIFDIDLIQVIVEPKSNDMDYSQMEFSGGLETQALCILTPHSSLLPQSLVGFKSFTFIVWIHILVTLSTFLLMQYVFQRVHCKFLRRLYSETEISQYESSSAILTVYAYFICGSPPQLLLGRLYTGKILFVIFSFSSPIISSVFLSCMTSLMADTVQYPEIDSLEDLEASDLLIQVRDVTSASTIFSSLGLSEVLKGKLVNNLNHYVNALINYIAEDNGIMSYITIDPSVHLNITSEARDFSEKYMRNVHSIQEADAFLTTMPRSIFSKKDILLSVWPLAKKREYHKVEEYLLTKPFVYTFPRNSFFLDSVKRLIMLFMESGLSGKILEYIMLEGLLEAAPPPVDDGEPRPFNMNDLQLGFISLVVGLFISFLVFIAEVLNDYYKHTVFLKHIKRFTVYVKSKFKQGYINAFTAIQGLFRSQKL</sequence>
<keyword evidence="6" id="KW-0675">Receptor</keyword>
<evidence type="ECO:0000256" key="2">
    <source>
        <dbReference type="ARBA" id="ARBA00022475"/>
    </source>
</evidence>